<dbReference type="AlphaFoldDB" id="A0A5E7B3V5"/>
<evidence type="ECO:0000313" key="2">
    <source>
        <dbReference type="Proteomes" id="UP000337909"/>
    </source>
</evidence>
<reference evidence="1 2" key="1">
    <citation type="submission" date="2019-09" db="EMBL/GenBank/DDBJ databases">
        <authorList>
            <person name="Chandra G."/>
            <person name="Truman W A."/>
        </authorList>
    </citation>
    <scope>NUCLEOTIDE SEQUENCE [LARGE SCALE GENOMIC DNA]</scope>
    <source>
        <strain evidence="1">PS691</strain>
    </source>
</reference>
<protein>
    <recommendedName>
        <fullName evidence="3">DUF4160 domain-containing protein</fullName>
    </recommendedName>
</protein>
<evidence type="ECO:0008006" key="3">
    <source>
        <dbReference type="Google" id="ProtNLM"/>
    </source>
</evidence>
<accession>A0A5E7B3V5</accession>
<dbReference type="OrthoDB" id="6936714at2"/>
<proteinExistence type="predicted"/>
<dbReference type="EMBL" id="CABVHQ010000007">
    <property type="protein sequence ID" value="VVN80793.1"/>
    <property type="molecule type" value="Genomic_DNA"/>
</dbReference>
<sequence>MKICKYKGLVVVVMLRDEHCPPHVHVDGGRWSARFRFSFWHNGVELWDVIPYSRRPPLAVLEGLRQELKQPAHLQQARRVWWSRLNTVCLDNQSWDWRADEVVATKGPGSTTYLIESARYEIEGNRTLLRLLDAPDGVEIEL</sequence>
<dbReference type="Proteomes" id="UP000337909">
    <property type="component" value="Unassembled WGS sequence"/>
</dbReference>
<evidence type="ECO:0000313" key="1">
    <source>
        <dbReference type="EMBL" id="VVN80793.1"/>
    </source>
</evidence>
<dbReference type="RefSeq" id="WP_150641165.1">
    <property type="nucleotide sequence ID" value="NZ_CABVHQ010000007.1"/>
</dbReference>
<organism evidence="1 2">
    <name type="scientific">Pseudomonas fluorescens</name>
    <dbReference type="NCBI Taxonomy" id="294"/>
    <lineage>
        <taxon>Bacteria</taxon>
        <taxon>Pseudomonadati</taxon>
        <taxon>Pseudomonadota</taxon>
        <taxon>Gammaproteobacteria</taxon>
        <taxon>Pseudomonadales</taxon>
        <taxon>Pseudomonadaceae</taxon>
        <taxon>Pseudomonas</taxon>
    </lineage>
</organism>
<gene>
    <name evidence="1" type="ORF">PS691_01075</name>
</gene>
<name>A0A5E7B3V5_PSEFL</name>